<dbReference type="EMBL" id="KI658298">
    <property type="protein sequence ID" value="ETN83123.1"/>
    <property type="molecule type" value="Genomic_DNA"/>
</dbReference>
<evidence type="ECO:0000256" key="1">
    <source>
        <dbReference type="SAM" id="MobiDB-lite"/>
    </source>
</evidence>
<name>W2TMX2_NECAM</name>
<dbReference type="KEGG" id="nai:NECAME_17571"/>
<accession>W2TMX2</accession>
<gene>
    <name evidence="2" type="ORF">NECAME_17571</name>
</gene>
<feature type="non-terminal residue" evidence="2">
    <location>
        <position position="85"/>
    </location>
</feature>
<protein>
    <submittedName>
        <fullName evidence="2">Uncharacterized protein</fullName>
    </submittedName>
</protein>
<dbReference type="AlphaFoldDB" id="W2TMX2"/>
<evidence type="ECO:0000313" key="3">
    <source>
        <dbReference type="Proteomes" id="UP000053676"/>
    </source>
</evidence>
<evidence type="ECO:0000313" key="2">
    <source>
        <dbReference type="EMBL" id="ETN83123.1"/>
    </source>
</evidence>
<sequence length="85" mass="10093">MCVWAQFRSFVDNAFGGRRTHASFPEHFIKFTAAICCWNSAYIYYFTHPDRIFSRQVWRFDVDAEPSSKDPRQKTYGQSGKFIRI</sequence>
<proteinExistence type="predicted"/>
<dbReference type="Proteomes" id="UP000053676">
    <property type="component" value="Unassembled WGS sequence"/>
</dbReference>
<reference evidence="3" key="1">
    <citation type="journal article" date="2014" name="Nat. Genet.">
        <title>Genome of the human hookworm Necator americanus.</title>
        <authorList>
            <person name="Tang Y.T."/>
            <person name="Gao X."/>
            <person name="Rosa B.A."/>
            <person name="Abubucker S."/>
            <person name="Hallsworth-Pepin K."/>
            <person name="Martin J."/>
            <person name="Tyagi R."/>
            <person name="Heizer E."/>
            <person name="Zhang X."/>
            <person name="Bhonagiri-Palsikar V."/>
            <person name="Minx P."/>
            <person name="Warren W.C."/>
            <person name="Wang Q."/>
            <person name="Zhan B."/>
            <person name="Hotez P.J."/>
            <person name="Sternberg P.W."/>
            <person name="Dougall A."/>
            <person name="Gaze S.T."/>
            <person name="Mulvenna J."/>
            <person name="Sotillo J."/>
            <person name="Ranganathan S."/>
            <person name="Rabelo E.M."/>
            <person name="Wilson R.K."/>
            <person name="Felgner P.L."/>
            <person name="Bethony J."/>
            <person name="Hawdon J.M."/>
            <person name="Gasser R.B."/>
            <person name="Loukas A."/>
            <person name="Mitreva M."/>
        </authorList>
    </citation>
    <scope>NUCLEOTIDE SEQUENCE [LARGE SCALE GENOMIC DNA]</scope>
</reference>
<organism evidence="2 3">
    <name type="scientific">Necator americanus</name>
    <name type="common">Human hookworm</name>
    <dbReference type="NCBI Taxonomy" id="51031"/>
    <lineage>
        <taxon>Eukaryota</taxon>
        <taxon>Metazoa</taxon>
        <taxon>Ecdysozoa</taxon>
        <taxon>Nematoda</taxon>
        <taxon>Chromadorea</taxon>
        <taxon>Rhabditida</taxon>
        <taxon>Rhabditina</taxon>
        <taxon>Rhabditomorpha</taxon>
        <taxon>Strongyloidea</taxon>
        <taxon>Ancylostomatidae</taxon>
        <taxon>Bunostominae</taxon>
        <taxon>Necator</taxon>
    </lineage>
</organism>
<keyword evidence="3" id="KW-1185">Reference proteome</keyword>
<feature type="region of interest" description="Disordered" evidence="1">
    <location>
        <begin position="65"/>
        <end position="85"/>
    </location>
</feature>